<dbReference type="KEGG" id="bmx:BMS_2213"/>
<dbReference type="Proteomes" id="UP000008963">
    <property type="component" value="Chromosome"/>
</dbReference>
<accession>E1X445</accession>
<dbReference type="HOGENOM" id="CLU_1882857_0_0_7"/>
<gene>
    <name evidence="1" type="ordered locus">BMS_2213</name>
</gene>
<dbReference type="EMBL" id="FQ312005">
    <property type="protein sequence ID" value="CBW27016.1"/>
    <property type="molecule type" value="Genomic_DNA"/>
</dbReference>
<organism evidence="1 2">
    <name type="scientific">Halobacteriovorax marinus (strain ATCC BAA-682 / DSM 15412 / SJ)</name>
    <name type="common">Bacteriovorax marinus</name>
    <dbReference type="NCBI Taxonomy" id="862908"/>
    <lineage>
        <taxon>Bacteria</taxon>
        <taxon>Pseudomonadati</taxon>
        <taxon>Bdellovibrionota</taxon>
        <taxon>Bacteriovoracia</taxon>
        <taxon>Bacteriovoracales</taxon>
        <taxon>Halobacteriovoraceae</taxon>
        <taxon>Halobacteriovorax</taxon>
    </lineage>
</organism>
<proteinExistence type="predicted"/>
<reference evidence="2" key="1">
    <citation type="journal article" date="2013" name="ISME J.">
        <title>A small predatory core genome in the divergent marine Bacteriovorax marinus SJ and the terrestrial Bdellovibrio bacteriovorus.</title>
        <authorList>
            <person name="Crossman L.C."/>
            <person name="Chen H."/>
            <person name="Cerdeno-Tarraga A.M."/>
            <person name="Brooks K."/>
            <person name="Quail M.A."/>
            <person name="Pineiro S.A."/>
            <person name="Hobley L."/>
            <person name="Sockett R.E."/>
            <person name="Bentley S.D."/>
            <person name="Parkhill J."/>
            <person name="Williams H.N."/>
            <person name="Stine O.C."/>
        </authorList>
    </citation>
    <scope>NUCLEOTIDE SEQUENCE [LARGE SCALE GENOMIC DNA]</scope>
    <source>
        <strain evidence="2">ATCC BAA-682 / DSM 15412 / SJ</strain>
    </source>
</reference>
<keyword evidence="2" id="KW-1185">Reference proteome</keyword>
<sequence>MVYNQCMAKLIFPILFLTLLSCSKEERYSASQMWKMAQAKEPNIELVIIKDPARRILCENYHVDGCIKGSGKRIKVRLVELIAIEFESEKQARQAAKTYNQYYARNWFFDDVSGEPVLEDFVKDVFKASNPNLLK</sequence>
<protein>
    <submittedName>
        <fullName evidence="1">Exported protein</fullName>
    </submittedName>
</protein>
<name>E1X445_HALMS</name>
<dbReference type="PATRIC" id="fig|862908.3.peg.2105"/>
<evidence type="ECO:0000313" key="2">
    <source>
        <dbReference type="Proteomes" id="UP000008963"/>
    </source>
</evidence>
<dbReference type="AlphaFoldDB" id="E1X445"/>
<evidence type="ECO:0000313" key="1">
    <source>
        <dbReference type="EMBL" id="CBW27016.1"/>
    </source>
</evidence>
<dbReference type="STRING" id="862908.BMS_2213"/>